<organism evidence="1 2">
    <name type="scientific">Saccharibacillus sacchari</name>
    <dbReference type="NCBI Taxonomy" id="456493"/>
    <lineage>
        <taxon>Bacteria</taxon>
        <taxon>Bacillati</taxon>
        <taxon>Bacillota</taxon>
        <taxon>Bacilli</taxon>
        <taxon>Bacillales</taxon>
        <taxon>Paenibacillaceae</taxon>
        <taxon>Saccharibacillus</taxon>
    </lineage>
</organism>
<name>A0ACC6PDN7_9BACL</name>
<proteinExistence type="predicted"/>
<keyword evidence="2" id="KW-1185">Reference proteome</keyword>
<dbReference type="Proteomes" id="UP001380953">
    <property type="component" value="Unassembled WGS sequence"/>
</dbReference>
<comment type="caution">
    <text evidence="1">The sequence shown here is derived from an EMBL/GenBank/DDBJ whole genome shotgun (WGS) entry which is preliminary data.</text>
</comment>
<gene>
    <name evidence="1" type="ORF">WKI47_14150</name>
</gene>
<dbReference type="EMBL" id="JBBKAR010000037">
    <property type="protein sequence ID" value="MEJ8305044.1"/>
    <property type="molecule type" value="Genomic_DNA"/>
</dbReference>
<evidence type="ECO:0000313" key="2">
    <source>
        <dbReference type="Proteomes" id="UP001380953"/>
    </source>
</evidence>
<protein>
    <submittedName>
        <fullName evidence="1">Uncharacterized protein</fullName>
    </submittedName>
</protein>
<accession>A0ACC6PDN7</accession>
<sequence length="265" mass="30513">MKRSMYRAWSDDAEAAKAFFRAYGEVEQNPKIVAALNQAGVTRISLFESGGHWLLYMEKEAGVPAEFGEQAGKIAQTESDRPKKLSDCEPLLANIQPRHGDIQASFFEFLFPGLESVLALWPGEPERRIFVPMSDIFHYRRDTDPGFGRRTLKTESCGRLARLRSEKVSSYVFYHYQYQEEKPGDGDKYGIIALHEQWLFFYAERPATIEAAPYEGSLNTRRTPNDWGAVMRTHFIPWTDASGDEEIWLNLNRVLEFRAAEEERE</sequence>
<evidence type="ECO:0000313" key="1">
    <source>
        <dbReference type="EMBL" id="MEJ8305044.1"/>
    </source>
</evidence>
<reference evidence="1" key="1">
    <citation type="submission" date="2024-03" db="EMBL/GenBank/DDBJ databases">
        <title>Whole genome sequecning of epiphytes from Marcgravia umbellata leaves.</title>
        <authorList>
            <person name="Kumar G."/>
            <person name="Savka M.A."/>
        </authorList>
    </citation>
    <scope>NUCLEOTIDE SEQUENCE</scope>
    <source>
        <strain evidence="1">RIT_BL5</strain>
    </source>
</reference>